<dbReference type="CDD" id="cd14498">
    <property type="entry name" value="DSP"/>
    <property type="match status" value="1"/>
</dbReference>
<dbReference type="RefSeq" id="WP_204703273.1">
    <property type="nucleotide sequence ID" value="NZ_JAFBDQ010000038.1"/>
</dbReference>
<dbReference type="SUPFAM" id="SSF52799">
    <property type="entry name" value="(Phosphotyrosine protein) phosphatases II"/>
    <property type="match status" value="1"/>
</dbReference>
<dbReference type="InterPro" id="IPR000340">
    <property type="entry name" value="Dual-sp_phosphatase_cat-dom"/>
</dbReference>
<dbReference type="PROSITE" id="PS00383">
    <property type="entry name" value="TYR_PHOSPHATASE_1"/>
    <property type="match status" value="1"/>
</dbReference>
<accession>A0A938XUN0</accession>
<evidence type="ECO:0000313" key="3">
    <source>
        <dbReference type="Proteomes" id="UP000774000"/>
    </source>
</evidence>
<dbReference type="PROSITE" id="PS50056">
    <property type="entry name" value="TYR_PHOSPHATASE_2"/>
    <property type="match status" value="1"/>
</dbReference>
<dbReference type="Gene3D" id="3.90.190.10">
    <property type="entry name" value="Protein tyrosine phosphatase superfamily"/>
    <property type="match status" value="1"/>
</dbReference>
<gene>
    <name evidence="2" type="ORF">JOC47_003094</name>
</gene>
<dbReference type="InterPro" id="IPR016130">
    <property type="entry name" value="Tyr_Pase_AS"/>
</dbReference>
<comment type="caution">
    <text evidence="2">The sequence shown here is derived from an EMBL/GenBank/DDBJ whole genome shotgun (WGS) entry which is preliminary data.</text>
</comment>
<dbReference type="Proteomes" id="UP000774000">
    <property type="component" value="Unassembled WGS sequence"/>
</dbReference>
<sequence>MKEIHDNLFIGDQSDYEIEVKGKKGWSIVHACKEPYHRKALGYKGRGAPKNHPEYLVAKRKNRLILNLIDPDNPNYIPKEIIDKAIKFIEKNLNEERKVLVHCNKGESRSPSIGLLYLAINGYISDESFQLASEEFVSIYPRYNPGLGIKKFLINNWDVYCS</sequence>
<evidence type="ECO:0000313" key="2">
    <source>
        <dbReference type="EMBL" id="MBM7558224.1"/>
    </source>
</evidence>
<keyword evidence="3" id="KW-1185">Reference proteome</keyword>
<evidence type="ECO:0000259" key="1">
    <source>
        <dbReference type="PROSITE" id="PS50056"/>
    </source>
</evidence>
<proteinExistence type="predicted"/>
<dbReference type="InterPro" id="IPR000387">
    <property type="entry name" value="Tyr_Pase_dom"/>
</dbReference>
<dbReference type="Pfam" id="PF00782">
    <property type="entry name" value="DSPc"/>
    <property type="match status" value="1"/>
</dbReference>
<organism evidence="2 3">
    <name type="scientific">Halanaerobacter jeridensis</name>
    <dbReference type="NCBI Taxonomy" id="706427"/>
    <lineage>
        <taxon>Bacteria</taxon>
        <taxon>Bacillati</taxon>
        <taxon>Bacillota</taxon>
        <taxon>Clostridia</taxon>
        <taxon>Halanaerobiales</taxon>
        <taxon>Halobacteroidaceae</taxon>
        <taxon>Halanaerobacter</taxon>
    </lineage>
</organism>
<dbReference type="InterPro" id="IPR029021">
    <property type="entry name" value="Prot-tyrosine_phosphatase-like"/>
</dbReference>
<protein>
    <recommendedName>
        <fullName evidence="1">Tyrosine specific protein phosphatases domain-containing protein</fullName>
    </recommendedName>
</protein>
<dbReference type="AlphaFoldDB" id="A0A938XUN0"/>
<dbReference type="EMBL" id="JAFBDQ010000038">
    <property type="protein sequence ID" value="MBM7558224.1"/>
    <property type="molecule type" value="Genomic_DNA"/>
</dbReference>
<reference evidence="2" key="1">
    <citation type="submission" date="2021-01" db="EMBL/GenBank/DDBJ databases">
        <title>Genomic Encyclopedia of Type Strains, Phase IV (KMG-IV): sequencing the most valuable type-strain genomes for metagenomic binning, comparative biology and taxonomic classification.</title>
        <authorList>
            <person name="Goeker M."/>
        </authorList>
    </citation>
    <scope>NUCLEOTIDE SEQUENCE</scope>
    <source>
        <strain evidence="2">DSM 23230</strain>
    </source>
</reference>
<feature type="domain" description="Tyrosine specific protein phosphatases" evidence="1">
    <location>
        <begin position="79"/>
        <end position="147"/>
    </location>
</feature>
<name>A0A938XUN0_9FIRM</name>